<evidence type="ECO:0000259" key="4">
    <source>
        <dbReference type="PROSITE" id="PS51118"/>
    </source>
</evidence>
<evidence type="ECO:0000256" key="3">
    <source>
        <dbReference type="ARBA" id="ARBA00023163"/>
    </source>
</evidence>
<dbReference type="Pfam" id="PF01638">
    <property type="entry name" value="HxlR"/>
    <property type="match status" value="1"/>
</dbReference>
<keyword evidence="1" id="KW-0805">Transcription regulation</keyword>
<comment type="caution">
    <text evidence="5">The sequence shown here is derived from an EMBL/GenBank/DDBJ whole genome shotgun (WGS) entry which is preliminary data.</text>
</comment>
<dbReference type="Proteomes" id="UP000468707">
    <property type="component" value="Unassembled WGS sequence"/>
</dbReference>
<evidence type="ECO:0000313" key="5">
    <source>
        <dbReference type="EMBL" id="NDV41906.1"/>
    </source>
</evidence>
<keyword evidence="2" id="KW-0238">DNA-binding</keyword>
<sequence>MRKSNSTNFLNEKALAEHCGVTYAMTLLTGRWKINILWMLKIGVNRYGSMKREIAGISEKMLTQRLKELEEDGLIIRKDFKTIPPRVEYSLSEAGEKLSPILGLLSDWGDTIRPILDEND</sequence>
<dbReference type="AlphaFoldDB" id="A0A6I5KMJ7"/>
<keyword evidence="3" id="KW-0804">Transcription</keyword>
<accession>A0A6I5KMJ7</accession>
<evidence type="ECO:0000256" key="2">
    <source>
        <dbReference type="ARBA" id="ARBA00023125"/>
    </source>
</evidence>
<gene>
    <name evidence="5" type="ORF">GTK07_01095</name>
</gene>
<name>A0A6I5KMJ7_9FLAO</name>
<organism evidence="5 6">
    <name type="scientific">Flagellimonas sediminis</name>
    <dbReference type="NCBI Taxonomy" id="2696468"/>
    <lineage>
        <taxon>Bacteria</taxon>
        <taxon>Pseudomonadati</taxon>
        <taxon>Bacteroidota</taxon>
        <taxon>Flavobacteriia</taxon>
        <taxon>Flavobacteriales</taxon>
        <taxon>Flavobacteriaceae</taxon>
        <taxon>Flagellimonas</taxon>
    </lineage>
</organism>
<keyword evidence="6" id="KW-1185">Reference proteome</keyword>
<evidence type="ECO:0000313" key="6">
    <source>
        <dbReference type="Proteomes" id="UP000468707"/>
    </source>
</evidence>
<evidence type="ECO:0000256" key="1">
    <source>
        <dbReference type="ARBA" id="ARBA00023015"/>
    </source>
</evidence>
<dbReference type="InterPro" id="IPR036390">
    <property type="entry name" value="WH_DNA-bd_sf"/>
</dbReference>
<dbReference type="InterPro" id="IPR002577">
    <property type="entry name" value="HTH_HxlR"/>
</dbReference>
<dbReference type="EMBL" id="JAAAMI010000001">
    <property type="protein sequence ID" value="NDV41906.1"/>
    <property type="molecule type" value="Genomic_DNA"/>
</dbReference>
<dbReference type="PROSITE" id="PS51118">
    <property type="entry name" value="HTH_HXLR"/>
    <property type="match status" value="1"/>
</dbReference>
<dbReference type="GO" id="GO:0003677">
    <property type="term" value="F:DNA binding"/>
    <property type="evidence" value="ECO:0007669"/>
    <property type="project" value="UniProtKB-KW"/>
</dbReference>
<dbReference type="RefSeq" id="WP_163632066.1">
    <property type="nucleotide sequence ID" value="NZ_JAAAMI010000001.1"/>
</dbReference>
<feature type="domain" description="HTH hxlR-type" evidence="4">
    <location>
        <begin position="19"/>
        <end position="117"/>
    </location>
</feature>
<dbReference type="Gene3D" id="1.10.10.10">
    <property type="entry name" value="Winged helix-like DNA-binding domain superfamily/Winged helix DNA-binding domain"/>
    <property type="match status" value="1"/>
</dbReference>
<dbReference type="PANTHER" id="PTHR33204:SF29">
    <property type="entry name" value="TRANSCRIPTIONAL REGULATOR"/>
    <property type="match status" value="1"/>
</dbReference>
<protein>
    <submittedName>
        <fullName evidence="5">Transcriptional regulator</fullName>
    </submittedName>
</protein>
<proteinExistence type="predicted"/>
<dbReference type="InterPro" id="IPR036388">
    <property type="entry name" value="WH-like_DNA-bd_sf"/>
</dbReference>
<dbReference type="PANTHER" id="PTHR33204">
    <property type="entry name" value="TRANSCRIPTIONAL REGULATOR, MARR FAMILY"/>
    <property type="match status" value="1"/>
</dbReference>
<reference evidence="5 6" key="1">
    <citation type="submission" date="2020-01" db="EMBL/GenBank/DDBJ databases">
        <title>Muricauda sediminis sp.nov. 40Bstr401.</title>
        <authorList>
            <person name="Xue Z."/>
            <person name="Zhu S."/>
            <person name="Ren N."/>
            <person name="Chen T."/>
            <person name="Chen X."/>
            <person name="Chen J."/>
            <person name="Yang J."/>
        </authorList>
    </citation>
    <scope>NUCLEOTIDE SEQUENCE [LARGE SCALE GENOMIC DNA]</scope>
    <source>
        <strain evidence="5 6">40Bstr401</strain>
    </source>
</reference>
<dbReference type="SUPFAM" id="SSF46785">
    <property type="entry name" value="Winged helix' DNA-binding domain"/>
    <property type="match status" value="1"/>
</dbReference>